<dbReference type="OrthoDB" id="309640at2759"/>
<dbReference type="GO" id="GO:0019239">
    <property type="term" value="F:deaminase activity"/>
    <property type="evidence" value="ECO:0000318"/>
    <property type="project" value="GO_Central"/>
</dbReference>
<reference evidence="2 3" key="1">
    <citation type="journal article" date="2014" name="Nat. Commun.">
        <title>Klebsormidium flaccidum genome reveals primary factors for plant terrestrial adaptation.</title>
        <authorList>
            <person name="Hori K."/>
            <person name="Maruyama F."/>
            <person name="Fujisawa T."/>
            <person name="Togashi T."/>
            <person name="Yamamoto N."/>
            <person name="Seo M."/>
            <person name="Sato S."/>
            <person name="Yamada T."/>
            <person name="Mori H."/>
            <person name="Tajima N."/>
            <person name="Moriyama T."/>
            <person name="Ikeuchi M."/>
            <person name="Watanabe M."/>
            <person name="Wada H."/>
            <person name="Kobayashi K."/>
            <person name="Saito M."/>
            <person name="Masuda T."/>
            <person name="Sasaki-Sekimoto Y."/>
            <person name="Mashiguchi K."/>
            <person name="Awai K."/>
            <person name="Shimojima M."/>
            <person name="Masuda S."/>
            <person name="Iwai M."/>
            <person name="Nobusawa T."/>
            <person name="Narise T."/>
            <person name="Kondo S."/>
            <person name="Saito H."/>
            <person name="Sato R."/>
            <person name="Murakawa M."/>
            <person name="Ihara Y."/>
            <person name="Oshima-Yamada Y."/>
            <person name="Ohtaka K."/>
            <person name="Satoh M."/>
            <person name="Sonobe K."/>
            <person name="Ishii M."/>
            <person name="Ohtani R."/>
            <person name="Kanamori-Sato M."/>
            <person name="Honoki R."/>
            <person name="Miyazaki D."/>
            <person name="Mochizuki H."/>
            <person name="Umetsu J."/>
            <person name="Higashi K."/>
            <person name="Shibata D."/>
            <person name="Kamiya Y."/>
            <person name="Sato N."/>
            <person name="Nakamura Y."/>
            <person name="Tabata S."/>
            <person name="Ida S."/>
            <person name="Kurokawa K."/>
            <person name="Ohta H."/>
        </authorList>
    </citation>
    <scope>NUCLEOTIDE SEQUENCE [LARGE SCALE GENOMIC DNA]</scope>
    <source>
        <strain evidence="2 3">NIES-2285</strain>
    </source>
</reference>
<dbReference type="OMA" id="GSYFKEP"/>
<dbReference type="FunFam" id="3.30.1330.40:FF:000006">
    <property type="entry name" value="Reactive Intermediate Deaminase A, chloroplastic"/>
    <property type="match status" value="1"/>
</dbReference>
<dbReference type="GO" id="GO:0005739">
    <property type="term" value="C:mitochondrion"/>
    <property type="evidence" value="ECO:0000318"/>
    <property type="project" value="GO_Central"/>
</dbReference>
<dbReference type="Gene3D" id="3.30.1330.40">
    <property type="entry name" value="RutC-like"/>
    <property type="match status" value="1"/>
</dbReference>
<dbReference type="CDD" id="cd00448">
    <property type="entry name" value="YjgF_YER057c_UK114_family"/>
    <property type="match status" value="1"/>
</dbReference>
<dbReference type="InterPro" id="IPR006175">
    <property type="entry name" value="YjgF/YER057c/UK114"/>
</dbReference>
<comment type="similarity">
    <text evidence="1">Belongs to the RutC family.</text>
</comment>
<dbReference type="GO" id="GO:0006402">
    <property type="term" value="P:mRNA catabolic process"/>
    <property type="evidence" value="ECO:0000318"/>
    <property type="project" value="GO_Central"/>
</dbReference>
<dbReference type="InterPro" id="IPR006056">
    <property type="entry name" value="RidA"/>
</dbReference>
<protein>
    <submittedName>
        <fullName evidence="2">Putative endoribonuclease</fullName>
    </submittedName>
</protein>
<dbReference type="Proteomes" id="UP000054558">
    <property type="component" value="Unassembled WGS sequence"/>
</dbReference>
<evidence type="ECO:0000313" key="2">
    <source>
        <dbReference type="EMBL" id="GAQ82368.1"/>
    </source>
</evidence>
<dbReference type="AlphaFoldDB" id="A0A1Y1I2L2"/>
<proteinExistence type="inferred from homology"/>
<dbReference type="InterPro" id="IPR035959">
    <property type="entry name" value="RutC-like_sf"/>
</dbReference>
<gene>
    <name evidence="2" type="ORF">KFL_001090160</name>
</gene>
<evidence type="ECO:0000313" key="3">
    <source>
        <dbReference type="Proteomes" id="UP000054558"/>
    </source>
</evidence>
<dbReference type="Pfam" id="PF01042">
    <property type="entry name" value="Ribonuc_L-PSP"/>
    <property type="match status" value="1"/>
</dbReference>
<dbReference type="GO" id="GO:0005829">
    <property type="term" value="C:cytosol"/>
    <property type="evidence" value="ECO:0000318"/>
    <property type="project" value="GO_Central"/>
</dbReference>
<keyword evidence="3" id="KW-1185">Reference proteome</keyword>
<dbReference type="SUPFAM" id="SSF55298">
    <property type="entry name" value="YjgF-like"/>
    <property type="match status" value="1"/>
</dbReference>
<dbReference type="NCBIfam" id="TIGR00004">
    <property type="entry name" value="Rid family detoxifying hydrolase"/>
    <property type="match status" value="1"/>
</dbReference>
<sequence>MSTAPQAALKEVVKTDKAPAALGPYSQAIKAGNTLYLSGILGLIPETGKFAGETIAEQAEQVMKNMGEILKAGGCDYSNVVKTTILLADLADFQTVNGIYGKHFPENPPARSTFQVARLPLDARLEVEAIAIVQ</sequence>
<dbReference type="STRING" id="105231.A0A1Y1I2L2"/>
<dbReference type="EMBL" id="DF237058">
    <property type="protein sequence ID" value="GAQ82368.1"/>
    <property type="molecule type" value="Genomic_DNA"/>
</dbReference>
<dbReference type="PANTHER" id="PTHR11803:SF39">
    <property type="entry name" value="2-IMINOBUTANOATE_2-IMINOPROPANOATE DEAMINASE"/>
    <property type="match status" value="1"/>
</dbReference>
<organism evidence="2 3">
    <name type="scientific">Klebsormidium nitens</name>
    <name type="common">Green alga</name>
    <name type="synonym">Ulothrix nitens</name>
    <dbReference type="NCBI Taxonomy" id="105231"/>
    <lineage>
        <taxon>Eukaryota</taxon>
        <taxon>Viridiplantae</taxon>
        <taxon>Streptophyta</taxon>
        <taxon>Klebsormidiophyceae</taxon>
        <taxon>Klebsormidiales</taxon>
        <taxon>Klebsormidiaceae</taxon>
        <taxon>Klebsormidium</taxon>
    </lineage>
</organism>
<dbReference type="GO" id="GO:0017148">
    <property type="term" value="P:negative regulation of translation"/>
    <property type="evidence" value="ECO:0000318"/>
    <property type="project" value="GO_Central"/>
</dbReference>
<name>A0A1Y1I2L2_KLENI</name>
<dbReference type="PANTHER" id="PTHR11803">
    <property type="entry name" value="2-IMINOBUTANOATE/2-IMINOPROPANOATE DEAMINASE RIDA"/>
    <property type="match status" value="1"/>
</dbReference>
<accession>A0A1Y1I2L2</accession>
<evidence type="ECO:0000256" key="1">
    <source>
        <dbReference type="ARBA" id="ARBA00010552"/>
    </source>
</evidence>